<dbReference type="AlphaFoldDB" id="A0AAF0DFQ5"/>
<keyword evidence="2" id="KW-0732">Signal</keyword>
<keyword evidence="4" id="KW-1185">Reference proteome</keyword>
<protein>
    <recommendedName>
        <fullName evidence="5">GPI anchored protein</fullName>
    </recommendedName>
</protein>
<dbReference type="EMBL" id="CP120628">
    <property type="protein sequence ID" value="WEW57398.1"/>
    <property type="molecule type" value="Genomic_DNA"/>
</dbReference>
<evidence type="ECO:0000313" key="4">
    <source>
        <dbReference type="Proteomes" id="UP001219355"/>
    </source>
</evidence>
<proteinExistence type="predicted"/>
<feature type="chain" id="PRO_5042266915" description="GPI anchored protein" evidence="2">
    <location>
        <begin position="28"/>
        <end position="243"/>
    </location>
</feature>
<feature type="compositionally biased region" description="Gly residues" evidence="1">
    <location>
        <begin position="149"/>
        <end position="158"/>
    </location>
</feature>
<feature type="compositionally biased region" description="Polar residues" evidence="1">
    <location>
        <begin position="202"/>
        <end position="212"/>
    </location>
</feature>
<feature type="region of interest" description="Disordered" evidence="1">
    <location>
        <begin position="134"/>
        <end position="212"/>
    </location>
</feature>
<evidence type="ECO:0008006" key="5">
    <source>
        <dbReference type="Google" id="ProtNLM"/>
    </source>
</evidence>
<dbReference type="Proteomes" id="UP001219355">
    <property type="component" value="Chromosome 2"/>
</dbReference>
<evidence type="ECO:0000313" key="3">
    <source>
        <dbReference type="EMBL" id="WEW57398.1"/>
    </source>
</evidence>
<sequence length="243" mass="24570">MQLQTTILHILTLLSSLIPSPVAVAAAEDNNLRIAAVHITSIIARAPDNLFARQQQQLASCPEATQTLCPDGNGCCPSGVDCTTSRGLPVCNIACIGTECPFGGCCPRGYECDTTRTACVRAISFSLTTSLDAPPPLPTFAPVPTEFTTGGGGGGGGVTQSASSKFSLTIPRPTSSSSEQITETSSSSSSSGVGPTSAESSQAPRSTSSRVQSATVNAGSAVVPLSGFMQLLLSGLGLIFGGL</sequence>
<organism evidence="3 4">
    <name type="scientific">Emydomyces testavorans</name>
    <dbReference type="NCBI Taxonomy" id="2070801"/>
    <lineage>
        <taxon>Eukaryota</taxon>
        <taxon>Fungi</taxon>
        <taxon>Dikarya</taxon>
        <taxon>Ascomycota</taxon>
        <taxon>Pezizomycotina</taxon>
        <taxon>Eurotiomycetes</taxon>
        <taxon>Eurotiomycetidae</taxon>
        <taxon>Onygenales</taxon>
        <taxon>Nannizziopsiaceae</taxon>
        <taxon>Emydomyces</taxon>
    </lineage>
</organism>
<reference evidence="3" key="1">
    <citation type="submission" date="2023-03" db="EMBL/GenBank/DDBJ databases">
        <title>Emydomyces testavorans Genome Sequence.</title>
        <authorList>
            <person name="Hoyer L."/>
        </authorList>
    </citation>
    <scope>NUCLEOTIDE SEQUENCE</scope>
    <source>
        <strain evidence="3">16-2883</strain>
    </source>
</reference>
<accession>A0AAF0DFQ5</accession>
<evidence type="ECO:0000256" key="1">
    <source>
        <dbReference type="SAM" id="MobiDB-lite"/>
    </source>
</evidence>
<name>A0AAF0DFQ5_9EURO</name>
<gene>
    <name evidence="3" type="ORF">PRK78_002865</name>
</gene>
<evidence type="ECO:0000256" key="2">
    <source>
        <dbReference type="SAM" id="SignalP"/>
    </source>
</evidence>
<feature type="signal peptide" evidence="2">
    <location>
        <begin position="1"/>
        <end position="27"/>
    </location>
</feature>
<feature type="compositionally biased region" description="Low complexity" evidence="1">
    <location>
        <begin position="174"/>
        <end position="201"/>
    </location>
</feature>